<dbReference type="OrthoDB" id="3777651at2759"/>
<feature type="region of interest" description="Disordered" evidence="1">
    <location>
        <begin position="227"/>
        <end position="263"/>
    </location>
</feature>
<name>A0A2V1D7W4_9PLEO</name>
<keyword evidence="3" id="KW-1185">Reference proteome</keyword>
<protein>
    <submittedName>
        <fullName evidence="2">Uncharacterized protein</fullName>
    </submittedName>
</protein>
<proteinExistence type="predicted"/>
<organism evidence="2 3">
    <name type="scientific">Periconia macrospinosa</name>
    <dbReference type="NCBI Taxonomy" id="97972"/>
    <lineage>
        <taxon>Eukaryota</taxon>
        <taxon>Fungi</taxon>
        <taxon>Dikarya</taxon>
        <taxon>Ascomycota</taxon>
        <taxon>Pezizomycotina</taxon>
        <taxon>Dothideomycetes</taxon>
        <taxon>Pleosporomycetidae</taxon>
        <taxon>Pleosporales</taxon>
        <taxon>Massarineae</taxon>
        <taxon>Periconiaceae</taxon>
        <taxon>Periconia</taxon>
    </lineage>
</organism>
<dbReference type="EMBL" id="KZ805549">
    <property type="protein sequence ID" value="PVH94131.1"/>
    <property type="molecule type" value="Genomic_DNA"/>
</dbReference>
<accession>A0A2V1D7W4</accession>
<evidence type="ECO:0000256" key="1">
    <source>
        <dbReference type="SAM" id="MobiDB-lite"/>
    </source>
</evidence>
<reference evidence="2 3" key="1">
    <citation type="journal article" date="2018" name="Sci. Rep.">
        <title>Comparative genomics provides insights into the lifestyle and reveals functional heterogeneity of dark septate endophytic fungi.</title>
        <authorList>
            <person name="Knapp D.G."/>
            <person name="Nemeth J.B."/>
            <person name="Barry K."/>
            <person name="Hainaut M."/>
            <person name="Henrissat B."/>
            <person name="Johnson J."/>
            <person name="Kuo A."/>
            <person name="Lim J.H.P."/>
            <person name="Lipzen A."/>
            <person name="Nolan M."/>
            <person name="Ohm R.A."/>
            <person name="Tamas L."/>
            <person name="Grigoriev I.V."/>
            <person name="Spatafora J.W."/>
            <person name="Nagy L.G."/>
            <person name="Kovacs G.M."/>
        </authorList>
    </citation>
    <scope>NUCLEOTIDE SEQUENCE [LARGE SCALE GENOMIC DNA]</scope>
    <source>
        <strain evidence="2 3">DSE2036</strain>
    </source>
</reference>
<gene>
    <name evidence="2" type="ORF">DM02DRAFT_732699</name>
</gene>
<dbReference type="AlphaFoldDB" id="A0A2V1D7W4"/>
<dbReference type="Proteomes" id="UP000244855">
    <property type="component" value="Unassembled WGS sequence"/>
</dbReference>
<evidence type="ECO:0000313" key="2">
    <source>
        <dbReference type="EMBL" id="PVH94131.1"/>
    </source>
</evidence>
<sequence>METKHLTRSSRGMGPPKPAAEICAPPAKTVSASAVFKQPTNPQKTQTKAERTHLLETSNGPPKKKRIVARKKQTPHPLAVDFEEATSEYRNTLLAKGTRLLDESHAALVATLHECNLVELSSPAASSTESPIRLTLSAKFDRAQQKLFTPIGDYTLRRSVMNDAGEKETVDTTLKDMLTGFEERYLEDVEQFGELQKQWETVVGEIWKTGVNCLGEDTMAELFLNHEATTSSPSRDQTDKGENETSLFIPEESLPQKPHQQQSKVAKKRVTFKEPLPELPAFLTAASQLKSLPRPPDLPRTEMEALREEVGQLGNQHLAEMKAIDKEYQKFWERKLGSMRRAVEDDEYE</sequence>
<feature type="region of interest" description="Disordered" evidence="1">
    <location>
        <begin position="1"/>
        <end position="65"/>
    </location>
</feature>
<evidence type="ECO:0000313" key="3">
    <source>
        <dbReference type="Proteomes" id="UP000244855"/>
    </source>
</evidence>